<keyword evidence="3 9" id="KW-0732">Signal</keyword>
<proteinExistence type="inferred from homology"/>
<feature type="compositionally biased region" description="Basic and acidic residues" evidence="8">
    <location>
        <begin position="341"/>
        <end position="350"/>
    </location>
</feature>
<organism evidence="11 12">
    <name type="scientific">Ophiocordyceps camponoti-rufipedis</name>
    <dbReference type="NCBI Taxonomy" id="2004952"/>
    <lineage>
        <taxon>Eukaryota</taxon>
        <taxon>Fungi</taxon>
        <taxon>Dikarya</taxon>
        <taxon>Ascomycota</taxon>
        <taxon>Pezizomycotina</taxon>
        <taxon>Sordariomycetes</taxon>
        <taxon>Hypocreomycetidae</taxon>
        <taxon>Hypocreales</taxon>
        <taxon>Ophiocordycipitaceae</taxon>
        <taxon>Ophiocordyceps</taxon>
    </lineage>
</organism>
<comment type="similarity">
    <text evidence="2 7">Belongs to the OS-9 family.</text>
</comment>
<feature type="region of interest" description="Disordered" evidence="8">
    <location>
        <begin position="197"/>
        <end position="224"/>
    </location>
</feature>
<evidence type="ECO:0000256" key="8">
    <source>
        <dbReference type="SAM" id="MobiDB-lite"/>
    </source>
</evidence>
<dbReference type="InterPro" id="IPR044865">
    <property type="entry name" value="MRH_dom"/>
</dbReference>
<feature type="chain" id="PRO_5012812766" description="Endoplasmic reticulum lectin" evidence="9">
    <location>
        <begin position="22"/>
        <end position="502"/>
    </location>
</feature>
<evidence type="ECO:0000259" key="10">
    <source>
        <dbReference type="PROSITE" id="PS51914"/>
    </source>
</evidence>
<dbReference type="GO" id="GO:0005788">
    <property type="term" value="C:endoplasmic reticulum lumen"/>
    <property type="evidence" value="ECO:0007669"/>
    <property type="project" value="UniProtKB-UniRule"/>
</dbReference>
<gene>
    <name evidence="11" type="ORF">CDD80_5886</name>
</gene>
<comment type="function">
    <text evidence="7">Lectin involved in the quality control of the secretory pathway. As a member of the endoplasmic reticulum-associated degradation lumenal (ERAD-L) surveillance system, targets misfolded endoplasmic reticulum lumenal glycoproteins for degradation.</text>
</comment>
<sequence length="502" mass="54405">MRAMMRPLNLVLLAFFGLGAARTPSFSIHDDLLAFPQFDVVFADGYISEKDADALLVDDRHPTYSADFSQPTMAAHGAPDAPAAFSYELMSMAPHRYLCSIPVVEAPLPENQTANELAKAEEARELDRAAAKGWELLAQLEDSCLYFMSGWWSYSFCNNREIVQFHALAAAPNGLPPRRDPHTAEFILGKVPAISASADRHSRRDQGEASSSPPPSSSSPAELQVKGDQRYLVQRLEGGTVCDLTGRERTVEVQYHCAPNLSKDRIGWIKEVTICAYVMVINTPRLCHDVAFLPPEETRANRIRCQVIADESSPPPLLDQTTSQTSMADAQSAATAAAKMSDADGDKAEAEADGASSAEVTVGGVVIGARKVLSAADEAGKPPIKLAPPRGFWSGGAPTTTDDSSEVEVLVTAASKNDGGRIKMPTAEELERMEIDPLVVEEMKEKMMQMAGDAGWQLEIVELNGGDLRELRGTIDESDADGDKDKDKGQEGSEETFFKEEL</sequence>
<evidence type="ECO:0000313" key="11">
    <source>
        <dbReference type="EMBL" id="PHH70631.1"/>
    </source>
</evidence>
<dbReference type="Pfam" id="PF07915">
    <property type="entry name" value="PRKCSH"/>
    <property type="match status" value="1"/>
</dbReference>
<dbReference type="InterPro" id="IPR012913">
    <property type="entry name" value="OS9-like_dom"/>
</dbReference>
<dbReference type="InterPro" id="IPR009011">
    <property type="entry name" value="Man6P_isomerase_rcpt-bd_dom_sf"/>
</dbReference>
<dbReference type="AlphaFoldDB" id="A0A2C5YUP3"/>
<protein>
    <recommendedName>
        <fullName evidence="7">Endoplasmic reticulum lectin</fullName>
    </recommendedName>
    <alternativeName>
        <fullName evidence="7">Protein OS-9 homolog</fullName>
    </alternativeName>
</protein>
<dbReference type="SUPFAM" id="SSF50911">
    <property type="entry name" value="Mannose 6-phosphate receptor domain"/>
    <property type="match status" value="1"/>
</dbReference>
<keyword evidence="6" id="KW-1015">Disulfide bond</keyword>
<reference evidence="11 12" key="1">
    <citation type="submission" date="2017-06" db="EMBL/GenBank/DDBJ databases">
        <title>Ant-infecting Ophiocordyceps genomes reveal a high diversity of potential behavioral manipulation genes and a possible major role for enterotoxins.</title>
        <authorList>
            <person name="De Bekker C."/>
            <person name="Evans H.C."/>
            <person name="Brachmann A."/>
            <person name="Hughes D.P."/>
        </authorList>
    </citation>
    <scope>NUCLEOTIDE SEQUENCE [LARGE SCALE GENOMIC DNA]</scope>
    <source>
        <strain evidence="11 12">Map16</strain>
    </source>
</reference>
<evidence type="ECO:0000313" key="12">
    <source>
        <dbReference type="Proteomes" id="UP000226431"/>
    </source>
</evidence>
<evidence type="ECO:0000256" key="2">
    <source>
        <dbReference type="ARBA" id="ARBA00009918"/>
    </source>
</evidence>
<dbReference type="PROSITE" id="PS51914">
    <property type="entry name" value="MRH"/>
    <property type="match status" value="1"/>
</dbReference>
<keyword evidence="5 7" id="KW-0256">Endoplasmic reticulum</keyword>
<dbReference type="GO" id="GO:0005789">
    <property type="term" value="C:endoplasmic reticulum membrane"/>
    <property type="evidence" value="ECO:0007669"/>
    <property type="project" value="UniProtKB-SubCell"/>
</dbReference>
<feature type="region of interest" description="Disordered" evidence="8">
    <location>
        <begin position="471"/>
        <end position="502"/>
    </location>
</feature>
<dbReference type="PANTHER" id="PTHR15414:SF0">
    <property type="entry name" value="ENDOPLASMIC RETICULUM LECTIN 1"/>
    <property type="match status" value="1"/>
</dbReference>
<feature type="compositionally biased region" description="Basic and acidic residues" evidence="8">
    <location>
        <begin position="198"/>
        <end position="207"/>
    </location>
</feature>
<comment type="caution">
    <text evidence="11">The sequence shown here is derived from an EMBL/GenBank/DDBJ whole genome shotgun (WGS) entry which is preliminary data.</text>
</comment>
<feature type="region of interest" description="Disordered" evidence="8">
    <location>
        <begin position="310"/>
        <end position="355"/>
    </location>
</feature>
<dbReference type="STRING" id="2004952.A0A2C5YUP3"/>
<evidence type="ECO:0000256" key="1">
    <source>
        <dbReference type="ARBA" id="ARBA00004367"/>
    </source>
</evidence>
<dbReference type="OrthoDB" id="448954at2759"/>
<evidence type="ECO:0000256" key="9">
    <source>
        <dbReference type="SAM" id="SignalP"/>
    </source>
</evidence>
<evidence type="ECO:0000256" key="6">
    <source>
        <dbReference type="ARBA" id="ARBA00023157"/>
    </source>
</evidence>
<evidence type="ECO:0000256" key="7">
    <source>
        <dbReference type="RuleBase" id="RU369099"/>
    </source>
</evidence>
<dbReference type="GO" id="GO:0030970">
    <property type="term" value="P:retrograde protein transport, ER to cytosol"/>
    <property type="evidence" value="ECO:0007669"/>
    <property type="project" value="TreeGrafter"/>
</dbReference>
<evidence type="ECO:0000256" key="4">
    <source>
        <dbReference type="ARBA" id="ARBA00022734"/>
    </source>
</evidence>
<evidence type="ECO:0000256" key="3">
    <source>
        <dbReference type="ARBA" id="ARBA00022729"/>
    </source>
</evidence>
<keyword evidence="7" id="KW-0472">Membrane</keyword>
<feature type="signal peptide" evidence="9">
    <location>
        <begin position="1"/>
        <end position="21"/>
    </location>
</feature>
<dbReference type="GO" id="GO:0030246">
    <property type="term" value="F:carbohydrate binding"/>
    <property type="evidence" value="ECO:0007669"/>
    <property type="project" value="UniProtKB-UniRule"/>
</dbReference>
<dbReference type="GO" id="GO:0030968">
    <property type="term" value="P:endoplasmic reticulum unfolded protein response"/>
    <property type="evidence" value="ECO:0007669"/>
    <property type="project" value="UniProtKB-UniRule"/>
</dbReference>
<dbReference type="Proteomes" id="UP000226431">
    <property type="component" value="Unassembled WGS sequence"/>
</dbReference>
<keyword evidence="12" id="KW-1185">Reference proteome</keyword>
<dbReference type="InterPro" id="IPR045149">
    <property type="entry name" value="OS-9-like"/>
</dbReference>
<comment type="subcellular location">
    <subcellularLocation>
        <location evidence="1 7">Endoplasmic reticulum membrane</location>
        <topology evidence="1 7">Peripheral membrane protein</topology>
        <orientation evidence="1 7">Lumenal side</orientation>
    </subcellularLocation>
</comment>
<dbReference type="Gene3D" id="2.70.130.10">
    <property type="entry name" value="Mannose-6-phosphate receptor binding domain"/>
    <property type="match status" value="1"/>
</dbReference>
<feature type="domain" description="MRH" evidence="10">
    <location>
        <begin position="142"/>
        <end position="289"/>
    </location>
</feature>
<evidence type="ECO:0000256" key="5">
    <source>
        <dbReference type="ARBA" id="ARBA00022824"/>
    </source>
</evidence>
<accession>A0A2C5YUP3</accession>
<keyword evidence="4 7" id="KW-0430">Lectin</keyword>
<feature type="compositionally biased region" description="Low complexity" evidence="8">
    <location>
        <begin position="320"/>
        <end position="340"/>
    </location>
</feature>
<dbReference type="EMBL" id="NJES01000604">
    <property type="protein sequence ID" value="PHH70631.1"/>
    <property type="molecule type" value="Genomic_DNA"/>
</dbReference>
<name>A0A2C5YUP3_9HYPO</name>
<dbReference type="PANTHER" id="PTHR15414">
    <property type="entry name" value="OS-9-RELATED"/>
    <property type="match status" value="1"/>
</dbReference>